<dbReference type="InterPro" id="IPR012337">
    <property type="entry name" value="RNaseH-like_sf"/>
</dbReference>
<dbReference type="RefSeq" id="WP_167503139.1">
    <property type="nucleotide sequence ID" value="NZ_JAALLH010000001.1"/>
</dbReference>
<dbReference type="GO" id="GO:0004519">
    <property type="term" value="F:endonuclease activity"/>
    <property type="evidence" value="ECO:0007669"/>
    <property type="project" value="UniProtKB-KW"/>
</dbReference>
<organism evidence="1 2">
    <name type="scientific">Streptomyces malaysiensis</name>
    <dbReference type="NCBI Taxonomy" id="92644"/>
    <lineage>
        <taxon>Bacteria</taxon>
        <taxon>Bacillati</taxon>
        <taxon>Actinomycetota</taxon>
        <taxon>Actinomycetes</taxon>
        <taxon>Kitasatosporales</taxon>
        <taxon>Streptomycetaceae</taxon>
        <taxon>Streptomyces</taxon>
        <taxon>Streptomyces violaceusniger group</taxon>
    </lineage>
</organism>
<dbReference type="Gene3D" id="3.30.420.10">
    <property type="entry name" value="Ribonuclease H-like superfamily/Ribonuclease H"/>
    <property type="match status" value="1"/>
</dbReference>
<dbReference type="SUPFAM" id="SSF53098">
    <property type="entry name" value="Ribonuclease H-like"/>
    <property type="match status" value="1"/>
</dbReference>
<dbReference type="GO" id="GO:0003676">
    <property type="term" value="F:nucleic acid binding"/>
    <property type="evidence" value="ECO:0007669"/>
    <property type="project" value="InterPro"/>
</dbReference>
<sequence length="187" mass="20670">MTSFVGIDQSYSGCAIVYYTPRTVTSETLFSFAPEKAGTGPERLHYVYTTLHEHFVMLRDLAGDVGRICYEGYSYGSKFRREELGELGGVMKLALISAYRPSVLHVVAPTAVKKYATGSGRADKDRMLLAVYKRWGYEASSHDAADAYTLAHIAAALDADEPPETTFQTEVLNSIRNPKRSRAKKSA</sequence>
<protein>
    <submittedName>
        <fullName evidence="1">Holliday junction resolvasome, endonuclease subunit</fullName>
    </submittedName>
</protein>
<evidence type="ECO:0000313" key="2">
    <source>
        <dbReference type="Proteomes" id="UP000536624"/>
    </source>
</evidence>
<gene>
    <name evidence="1" type="ORF">SMALB_6097</name>
</gene>
<keyword evidence="1" id="KW-0255">Endonuclease</keyword>
<dbReference type="InterPro" id="IPR036397">
    <property type="entry name" value="RNaseH_sf"/>
</dbReference>
<name>A0A7X6AZ38_STRMQ</name>
<accession>A0A7X6AZ38</accession>
<dbReference type="Proteomes" id="UP000536624">
    <property type="component" value="Unassembled WGS sequence"/>
</dbReference>
<comment type="caution">
    <text evidence="1">The sequence shown here is derived from an EMBL/GenBank/DDBJ whole genome shotgun (WGS) entry which is preliminary data.</text>
</comment>
<reference evidence="1 2" key="1">
    <citation type="submission" date="2020-02" db="EMBL/GenBank/DDBJ databases">
        <title>Streptomyces malaysiensis DSM14702 (JHCC583434, PFL_A843) Genome sequencing and assembly.</title>
        <authorList>
            <person name="Samborskyy M."/>
        </authorList>
    </citation>
    <scope>NUCLEOTIDE SEQUENCE [LARGE SCALE GENOMIC DNA]</scope>
    <source>
        <strain evidence="1 2">DSM 14702</strain>
    </source>
</reference>
<keyword evidence="1" id="KW-0540">Nuclease</keyword>
<evidence type="ECO:0000313" key="1">
    <source>
        <dbReference type="EMBL" id="NIY68019.1"/>
    </source>
</evidence>
<dbReference type="EMBL" id="JAALLH010000001">
    <property type="protein sequence ID" value="NIY68019.1"/>
    <property type="molecule type" value="Genomic_DNA"/>
</dbReference>
<dbReference type="AlphaFoldDB" id="A0A7X6AZ38"/>
<proteinExistence type="predicted"/>
<keyword evidence="1" id="KW-0378">Hydrolase</keyword>